<dbReference type="EMBL" id="KN555420">
    <property type="protein sequence ID" value="KHJ88681.1"/>
    <property type="molecule type" value="Genomic_DNA"/>
</dbReference>
<dbReference type="Proteomes" id="UP000053660">
    <property type="component" value="Unassembled WGS sequence"/>
</dbReference>
<proteinExistence type="predicted"/>
<dbReference type="AlphaFoldDB" id="A0A0B1SXS1"/>
<feature type="non-terminal residue" evidence="2">
    <location>
        <position position="1"/>
    </location>
</feature>
<feature type="compositionally biased region" description="Polar residues" evidence="1">
    <location>
        <begin position="168"/>
        <end position="186"/>
    </location>
</feature>
<organism evidence="2 3">
    <name type="scientific">Oesophagostomum dentatum</name>
    <name type="common">Nodular worm</name>
    <dbReference type="NCBI Taxonomy" id="61180"/>
    <lineage>
        <taxon>Eukaryota</taxon>
        <taxon>Metazoa</taxon>
        <taxon>Ecdysozoa</taxon>
        <taxon>Nematoda</taxon>
        <taxon>Chromadorea</taxon>
        <taxon>Rhabditida</taxon>
        <taxon>Rhabditina</taxon>
        <taxon>Rhabditomorpha</taxon>
        <taxon>Strongyloidea</taxon>
        <taxon>Strongylidae</taxon>
        <taxon>Oesophagostomum</taxon>
    </lineage>
</organism>
<feature type="region of interest" description="Disordered" evidence="1">
    <location>
        <begin position="150"/>
        <end position="195"/>
    </location>
</feature>
<evidence type="ECO:0000256" key="1">
    <source>
        <dbReference type="SAM" id="MobiDB-lite"/>
    </source>
</evidence>
<evidence type="ECO:0000313" key="2">
    <source>
        <dbReference type="EMBL" id="KHJ88681.1"/>
    </source>
</evidence>
<evidence type="ECO:0000313" key="3">
    <source>
        <dbReference type="Proteomes" id="UP000053660"/>
    </source>
</evidence>
<accession>A0A0B1SXS1</accession>
<name>A0A0B1SXS1_OESDE</name>
<sequence length="214" mass="24770">LINFLEPSIEKSSSGQQREDVEIHADESGELLEDYQENNQDHCGTTTDTEEQGEEHNLTELELATLEEYERNRGIVLDEMQRIRREEVEKRLLRERVRGAVYALGRMIRHFGFARLSSDVLSRSHKALEEILELWRERSELETQEQAVNNIVEGDDQENKKDHAVSDLSVTSSTEENVLTPETTPTEDTRKDRCSKPFVTRSGRTVKRKILMDV</sequence>
<reference evidence="2 3" key="1">
    <citation type="submission" date="2014-03" db="EMBL/GenBank/DDBJ databases">
        <title>Draft genome of the hookworm Oesophagostomum dentatum.</title>
        <authorList>
            <person name="Mitreva M."/>
        </authorList>
    </citation>
    <scope>NUCLEOTIDE SEQUENCE [LARGE SCALE GENOMIC DNA]</scope>
    <source>
        <strain evidence="2 3">OD-Hann</strain>
    </source>
</reference>
<keyword evidence="3" id="KW-1185">Reference proteome</keyword>
<gene>
    <name evidence="2" type="ORF">OESDEN_11522</name>
</gene>
<feature type="region of interest" description="Disordered" evidence="1">
    <location>
        <begin position="1"/>
        <end position="21"/>
    </location>
</feature>
<protein>
    <submittedName>
        <fullName evidence="2">Uncharacterized protein</fullName>
    </submittedName>
</protein>